<dbReference type="SUPFAM" id="SSF89796">
    <property type="entry name" value="CoA-transferase family III (CaiB/BaiF)"/>
    <property type="match status" value="1"/>
</dbReference>
<dbReference type="Pfam" id="PF02515">
    <property type="entry name" value="CoA_transf_3"/>
    <property type="match status" value="1"/>
</dbReference>
<dbReference type="AlphaFoldDB" id="A0A1K2I0W6"/>
<dbReference type="InterPro" id="IPR003673">
    <property type="entry name" value="CoA-Trfase_fam_III"/>
</dbReference>
<dbReference type="RefSeq" id="WP_072345307.1">
    <property type="nucleotide sequence ID" value="NZ_FPKU01000003.1"/>
</dbReference>
<keyword evidence="3" id="KW-1185">Reference proteome</keyword>
<dbReference type="GO" id="GO:0008410">
    <property type="term" value="F:CoA-transferase activity"/>
    <property type="evidence" value="ECO:0007669"/>
    <property type="project" value="TreeGrafter"/>
</dbReference>
<dbReference type="STRING" id="665118.SAMN02983003_3200"/>
<name>A0A1K2I0W6_9HYPH</name>
<dbReference type="InterPro" id="IPR044855">
    <property type="entry name" value="CoA-Trfase_III_dom3_sf"/>
</dbReference>
<proteinExistence type="predicted"/>
<dbReference type="InterPro" id="IPR050483">
    <property type="entry name" value="CoA-transferase_III_domain"/>
</dbReference>
<evidence type="ECO:0000256" key="1">
    <source>
        <dbReference type="ARBA" id="ARBA00022679"/>
    </source>
</evidence>
<dbReference type="Gene3D" id="3.30.1540.10">
    <property type="entry name" value="formyl-coa transferase, domain 3"/>
    <property type="match status" value="1"/>
</dbReference>
<keyword evidence="1 2" id="KW-0808">Transferase</keyword>
<dbReference type="Gene3D" id="3.40.50.10540">
    <property type="entry name" value="Crotonobetainyl-coa:carnitine coa-transferase, domain 1"/>
    <property type="match status" value="1"/>
</dbReference>
<sequence>MTETRPLEGIRVLDLSHVLAGPYMTLFLAQNGAEVIKIENPAGGDMARRLVARSTDGRDIDHVAAYLNRGKKGLALNLRSDEGKAIFRDLVAKSDIVVENFTPATLKRLGFGYEELKAINPAIIYTSLSGFGHDDIYPSPMMHRPAFNLIAQAMGGIMDITGEADGPPIPTGVALGDLVAGIFALSGTLLALQHRARTGVGQHVDISMYDCLASFSQRAVLRTYLTGEVPTRGRDSRENPLGSFKVKDGYVVMTLMGAPMWQRFCAMIDRQDLLDHPDLNPDAARGARFDTVLRPMLEEWAEDKTRDEVVALFSAADLPAAPVQDAADLLACEQLRARRMIEDVDDPVRGPMVYTGNPIKLSNMREKVPSPAPALGQDTASVLEGLLGLSPDRIAALRQSGTL</sequence>
<dbReference type="PANTHER" id="PTHR48207">
    <property type="entry name" value="SUCCINATE--HYDROXYMETHYLGLUTARATE COA-TRANSFERASE"/>
    <property type="match status" value="1"/>
</dbReference>
<reference evidence="2 3" key="1">
    <citation type="submission" date="2016-11" db="EMBL/GenBank/DDBJ databases">
        <authorList>
            <person name="Jaros S."/>
            <person name="Januszkiewicz K."/>
            <person name="Wedrychowicz H."/>
        </authorList>
    </citation>
    <scope>NUCLEOTIDE SEQUENCE [LARGE SCALE GENOMIC DNA]</scope>
    <source>
        <strain evidence="2 3">ATCC 23634</strain>
    </source>
</reference>
<evidence type="ECO:0000313" key="3">
    <source>
        <dbReference type="Proteomes" id="UP000183447"/>
    </source>
</evidence>
<dbReference type="EMBL" id="FPKU01000003">
    <property type="protein sequence ID" value="SFZ86026.1"/>
    <property type="molecule type" value="Genomic_DNA"/>
</dbReference>
<dbReference type="Proteomes" id="UP000183447">
    <property type="component" value="Unassembled WGS sequence"/>
</dbReference>
<dbReference type="InterPro" id="IPR023606">
    <property type="entry name" value="CoA-Trfase_III_dom_1_sf"/>
</dbReference>
<accession>A0A1K2I0W6</accession>
<dbReference type="PANTHER" id="PTHR48207:SF3">
    <property type="entry name" value="SUCCINATE--HYDROXYMETHYLGLUTARATE COA-TRANSFERASE"/>
    <property type="match status" value="1"/>
</dbReference>
<evidence type="ECO:0000313" key="2">
    <source>
        <dbReference type="EMBL" id="SFZ86026.1"/>
    </source>
</evidence>
<gene>
    <name evidence="2" type="ORF">SAMN02983003_3200</name>
</gene>
<protein>
    <submittedName>
        <fullName evidence="2">Formyl-CoA transferase</fullName>
    </submittedName>
</protein>
<organism evidence="2 3">
    <name type="scientific">Devosia enhydra</name>
    <dbReference type="NCBI Taxonomy" id="665118"/>
    <lineage>
        <taxon>Bacteria</taxon>
        <taxon>Pseudomonadati</taxon>
        <taxon>Pseudomonadota</taxon>
        <taxon>Alphaproteobacteria</taxon>
        <taxon>Hyphomicrobiales</taxon>
        <taxon>Devosiaceae</taxon>
        <taxon>Devosia</taxon>
    </lineage>
</organism>